<evidence type="ECO:0000313" key="1">
    <source>
        <dbReference type="EMBL" id="MBC2385300.1"/>
    </source>
</evidence>
<protein>
    <submittedName>
        <fullName evidence="1">Uncharacterized protein</fullName>
    </submittedName>
</protein>
<sequence>MFNRPYQNVWETPLAQVASVPVDMLEAFLAAYPPRTKAALLSLLSR</sequence>
<dbReference type="EMBL" id="JAAXCZ010000026">
    <property type="protein sequence ID" value="MBC2385300.1"/>
    <property type="molecule type" value="Genomic_DNA"/>
</dbReference>
<proteinExistence type="predicted"/>
<comment type="caution">
    <text evidence="1">The sequence shown here is derived from an EMBL/GenBank/DDBJ whole genome shotgun (WGS) entry which is preliminary data.</text>
</comment>
<keyword evidence="2" id="KW-1185">Reference proteome</keyword>
<gene>
    <name evidence="1" type="ORF">HF209_30560</name>
</gene>
<organism evidence="1 2">
    <name type="scientific">Pseudomonas cremoris</name>
    <dbReference type="NCBI Taxonomy" id="2724178"/>
    <lineage>
        <taxon>Bacteria</taxon>
        <taxon>Pseudomonadati</taxon>
        <taxon>Pseudomonadota</taxon>
        <taxon>Gammaproteobacteria</taxon>
        <taxon>Pseudomonadales</taxon>
        <taxon>Pseudomonadaceae</taxon>
        <taxon>Pseudomonas</taxon>
    </lineage>
</organism>
<name>A0ABR6THP6_9PSED</name>
<evidence type="ECO:0000313" key="2">
    <source>
        <dbReference type="Proteomes" id="UP000534677"/>
    </source>
</evidence>
<accession>A0ABR6THP6</accession>
<dbReference type="RefSeq" id="WP_185710751.1">
    <property type="nucleotide sequence ID" value="NZ_JAAXCZ010000026.1"/>
</dbReference>
<dbReference type="Proteomes" id="UP000534677">
    <property type="component" value="Unassembled WGS sequence"/>
</dbReference>
<reference evidence="1 2" key="1">
    <citation type="submission" date="2020-04" db="EMBL/GenBank/DDBJ databases">
        <title>Pseudomonas crami sp. nov., a novel proteolytic bacterial species isolated from cream.</title>
        <authorList>
            <person name="Hofmann K."/>
            <person name="Woller A."/>
            <person name="Huptas C."/>
            <person name="Wenning M."/>
            <person name="Scherer S."/>
            <person name="Doll E.V."/>
        </authorList>
    </citation>
    <scope>NUCLEOTIDE SEQUENCE [LARGE SCALE GENOMIC DNA]</scope>
    <source>
        <strain evidence="1 2">WS 5096</strain>
    </source>
</reference>